<protein>
    <recommendedName>
        <fullName evidence="2">PKD domain-containing protein</fullName>
    </recommendedName>
</protein>
<feature type="domain" description="PKD" evidence="2">
    <location>
        <begin position="167"/>
        <end position="209"/>
    </location>
</feature>
<dbReference type="EMBL" id="JACHNB010000001">
    <property type="protein sequence ID" value="MBB4738001.1"/>
    <property type="molecule type" value="Genomic_DNA"/>
</dbReference>
<dbReference type="SMART" id="SM00089">
    <property type="entry name" value="PKD"/>
    <property type="match status" value="2"/>
</dbReference>
<accession>A0A7W7M5T5</accession>
<evidence type="ECO:0000313" key="3">
    <source>
        <dbReference type="EMBL" id="MBB4738001.1"/>
    </source>
</evidence>
<keyword evidence="1" id="KW-0732">Signal</keyword>
<feature type="chain" id="PRO_5031010425" description="PKD domain-containing protein" evidence="1">
    <location>
        <begin position="32"/>
        <end position="333"/>
    </location>
</feature>
<dbReference type="CDD" id="cd00146">
    <property type="entry name" value="PKD"/>
    <property type="match status" value="1"/>
</dbReference>
<evidence type="ECO:0000256" key="1">
    <source>
        <dbReference type="SAM" id="SignalP"/>
    </source>
</evidence>
<evidence type="ECO:0000259" key="2">
    <source>
        <dbReference type="PROSITE" id="PS50093"/>
    </source>
</evidence>
<feature type="domain" description="PKD" evidence="2">
    <location>
        <begin position="74"/>
        <end position="113"/>
    </location>
</feature>
<feature type="signal peptide" evidence="1">
    <location>
        <begin position="1"/>
        <end position="31"/>
    </location>
</feature>
<dbReference type="Pfam" id="PF00801">
    <property type="entry name" value="PKD"/>
    <property type="match status" value="1"/>
</dbReference>
<dbReference type="RefSeq" id="WP_185038334.1">
    <property type="nucleotide sequence ID" value="NZ_BAABFG010000005.1"/>
</dbReference>
<dbReference type="Proteomes" id="UP000546162">
    <property type="component" value="Unassembled WGS sequence"/>
</dbReference>
<comment type="caution">
    <text evidence="3">The sequence shown here is derived from an EMBL/GenBank/DDBJ whole genome shotgun (WGS) entry which is preliminary data.</text>
</comment>
<dbReference type="AlphaFoldDB" id="A0A7W7M5T5"/>
<sequence>MRTTRPGRPATLLAAGLGTLLSAGLAAPAHAAGAPAEGVYQLGASSVFAGQAVTLTQLSLTGDEDDSVQNRQVDWGDGTQEPMGDAVSLAHRYATPGSYPVKVAITDLDGDSAGTVTDGDTVTVAAVGGTYKLLVGTVWSGPEGTQATALALSGVPAAADTVKIGWGDGSVSEVPRTTTRVVHTYPKAGTQQVTVTLADENGDSAARAVGSVAVKSDLTRPYMTVTTPAKKSKASSWRTVRGTVGDKASGLHLAAVGLAQVHGRTEYYYNGKKWVKGPAENAKAFIVRAGSNGTWSFKPVVAPAKGSLIVWYAAIDKVGNVYAPVGKRVSLTG</sequence>
<keyword evidence="4" id="KW-1185">Reference proteome</keyword>
<name>A0A7W7M5T5_9ACTN</name>
<proteinExistence type="predicted"/>
<organism evidence="3 4">
    <name type="scientific">Actinoplanes octamycinicus</name>
    <dbReference type="NCBI Taxonomy" id="135948"/>
    <lineage>
        <taxon>Bacteria</taxon>
        <taxon>Bacillati</taxon>
        <taxon>Actinomycetota</taxon>
        <taxon>Actinomycetes</taxon>
        <taxon>Micromonosporales</taxon>
        <taxon>Micromonosporaceae</taxon>
        <taxon>Actinoplanes</taxon>
    </lineage>
</organism>
<dbReference type="GO" id="GO:0005975">
    <property type="term" value="P:carbohydrate metabolic process"/>
    <property type="evidence" value="ECO:0007669"/>
    <property type="project" value="UniProtKB-ARBA"/>
</dbReference>
<evidence type="ECO:0000313" key="4">
    <source>
        <dbReference type="Proteomes" id="UP000546162"/>
    </source>
</evidence>
<dbReference type="InterPro" id="IPR013783">
    <property type="entry name" value="Ig-like_fold"/>
</dbReference>
<dbReference type="Gene3D" id="2.60.40.10">
    <property type="entry name" value="Immunoglobulins"/>
    <property type="match status" value="2"/>
</dbReference>
<gene>
    <name evidence="3" type="ORF">BJY16_001460</name>
</gene>
<reference evidence="3 4" key="1">
    <citation type="submission" date="2020-08" db="EMBL/GenBank/DDBJ databases">
        <title>Sequencing the genomes of 1000 actinobacteria strains.</title>
        <authorList>
            <person name="Klenk H.-P."/>
        </authorList>
    </citation>
    <scope>NUCLEOTIDE SEQUENCE [LARGE SCALE GENOMIC DNA]</scope>
    <source>
        <strain evidence="3 4">DSM 45809</strain>
    </source>
</reference>
<dbReference type="Pfam" id="PF18911">
    <property type="entry name" value="PKD_4"/>
    <property type="match status" value="1"/>
</dbReference>
<dbReference type="PROSITE" id="PS50093">
    <property type="entry name" value="PKD"/>
    <property type="match status" value="2"/>
</dbReference>
<dbReference type="InterPro" id="IPR035986">
    <property type="entry name" value="PKD_dom_sf"/>
</dbReference>
<dbReference type="SUPFAM" id="SSF49299">
    <property type="entry name" value="PKD domain"/>
    <property type="match status" value="2"/>
</dbReference>
<dbReference type="InterPro" id="IPR000601">
    <property type="entry name" value="PKD_dom"/>
</dbReference>
<dbReference type="InterPro" id="IPR022409">
    <property type="entry name" value="PKD/Chitinase_dom"/>
</dbReference>